<proteinExistence type="predicted"/>
<sequence length="376" mass="40216">MIPLMLECDSRDSFGLDPVSMARPPRVVRRRPLDPPLRQNLQEFRPLPRWARLSGAAGGDRSAMFFAGAGIAHLDLVLRSGVDVSRAGRNSADVSNAGKNFGSEPGFSGALHQRLALKAAATSVRLARLREDEAALRDAEHLSGVGVETSPSGRVHRLWRLFATRAVKFEAPTLSAAAEHIGARGAMEAHGVADALRKIVTSANDPLAAAAGVSAAAMYHLAAVPAIEAEIFALWLADAALAQKLGWSRPLPLIATAIGHRALRKDRDGRRPRPSDPDWADALAGAYALSAQQAFDIAIDLSRRTKKLSHVAPKLRAKGAARVIDMLLADDCVSPARAAKVAGLSDRASRRLFDRLVALGAVRELSGRTNFRLYGL</sequence>
<dbReference type="Pfam" id="PF07183">
    <property type="entry name" value="DUF1403"/>
    <property type="match status" value="1"/>
</dbReference>
<dbReference type="Proteomes" id="UP000268623">
    <property type="component" value="Unassembled WGS sequence"/>
</dbReference>
<reference evidence="1 2" key="1">
    <citation type="submission" date="2018-08" db="EMBL/GenBank/DDBJ databases">
        <title>Genome sequence of Methylocystis hirsuta CSC1, a methanotroph able to accumulate PHAs.</title>
        <authorList>
            <person name="Bordel S."/>
            <person name="Rodriguez E."/>
            <person name="Gancedo J."/>
            <person name="Munoz R."/>
        </authorList>
    </citation>
    <scope>NUCLEOTIDE SEQUENCE [LARGE SCALE GENOMIC DNA]</scope>
    <source>
        <strain evidence="1 2">CSC1</strain>
    </source>
</reference>
<dbReference type="AlphaFoldDB" id="A0A3M9XII6"/>
<dbReference type="OrthoDB" id="7865302at2"/>
<evidence type="ECO:0000313" key="1">
    <source>
        <dbReference type="EMBL" id="RNJ47879.1"/>
    </source>
</evidence>
<accession>A0A3M9XII6</accession>
<name>A0A3M9XII6_9HYPH</name>
<evidence type="ECO:0000313" key="2">
    <source>
        <dbReference type="Proteomes" id="UP000268623"/>
    </source>
</evidence>
<keyword evidence="2" id="KW-1185">Reference proteome</keyword>
<gene>
    <name evidence="1" type="ORF">D1O30_20665</name>
</gene>
<dbReference type="EMBL" id="QWDD01000004">
    <property type="protein sequence ID" value="RNJ47879.1"/>
    <property type="molecule type" value="Genomic_DNA"/>
</dbReference>
<comment type="caution">
    <text evidence="1">The sequence shown here is derived from an EMBL/GenBank/DDBJ whole genome shotgun (WGS) entry which is preliminary data.</text>
</comment>
<organism evidence="1 2">
    <name type="scientific">Methylocystis hirsuta</name>
    <dbReference type="NCBI Taxonomy" id="369798"/>
    <lineage>
        <taxon>Bacteria</taxon>
        <taxon>Pseudomonadati</taxon>
        <taxon>Pseudomonadota</taxon>
        <taxon>Alphaproteobacteria</taxon>
        <taxon>Hyphomicrobiales</taxon>
        <taxon>Methylocystaceae</taxon>
        <taxon>Methylocystis</taxon>
    </lineage>
</organism>
<dbReference type="InterPro" id="IPR009843">
    <property type="entry name" value="DUF1403"/>
</dbReference>
<protein>
    <submittedName>
        <fullName evidence="1">DUF1403 family protein</fullName>
    </submittedName>
</protein>